<feature type="transmembrane region" description="Helical" evidence="13">
    <location>
        <begin position="6"/>
        <end position="29"/>
    </location>
</feature>
<keyword evidence="5" id="KW-0631">Potassium channel</keyword>
<feature type="compositionally biased region" description="Basic and acidic residues" evidence="12">
    <location>
        <begin position="257"/>
        <end position="281"/>
    </location>
</feature>
<evidence type="ECO:0000256" key="1">
    <source>
        <dbReference type="ARBA" id="ARBA00004141"/>
    </source>
</evidence>
<gene>
    <name evidence="15" type="ORF">V6243_15640</name>
</gene>
<keyword evidence="2" id="KW-0813">Transport</keyword>
<keyword evidence="16" id="KW-1185">Reference proteome</keyword>
<evidence type="ECO:0000256" key="6">
    <source>
        <dbReference type="ARBA" id="ARBA00022882"/>
    </source>
</evidence>
<dbReference type="PRINTS" id="PR00169">
    <property type="entry name" value="KCHANNEL"/>
</dbReference>
<name>A0ABU9GJD5_COBMA</name>
<dbReference type="InterPro" id="IPR027359">
    <property type="entry name" value="Volt_channel_dom_sf"/>
</dbReference>
<dbReference type="RefSeq" id="WP_077378068.1">
    <property type="nucleotide sequence ID" value="NZ_CP017114.1"/>
</dbReference>
<sequence>MQERVTPFQLFILVLSLYVIGAMVVDLIFELSPPVQRLLQYMDYVVCLFFFVDFCKRFASAKSKREYMKWGWIDLLACIPAGLFQGARLFRVVQILRVLRAIKSMEMIWKLLFRNRAEGVFASAATATVLLVVFGALTMLMVETPNPDSPINTAEEALWWAVVTVTTVGYGDYYPITTLGRVVAVLLMVGGVGLFGSFAAYISSIFIEDDSEQEARAARAQRDMTRALYHQISELTTEVRELRTRLDEVAVMQGESLAEREQRREALQREVNDEMARRLDEAGTTAPQRKTDPGPDGKR</sequence>
<keyword evidence="9" id="KW-0406">Ion transport</keyword>
<comment type="caution">
    <text evidence="15">The sequence shown here is derived from an EMBL/GenBank/DDBJ whole genome shotgun (WGS) entry which is preliminary data.</text>
</comment>
<keyword evidence="3" id="KW-0633">Potassium transport</keyword>
<keyword evidence="8 13" id="KW-1133">Transmembrane helix</keyword>
<dbReference type="Gene3D" id="1.10.287.70">
    <property type="match status" value="1"/>
</dbReference>
<dbReference type="GeneID" id="95586848"/>
<dbReference type="EMBL" id="JBAKAP010000021">
    <property type="protein sequence ID" value="MEL0618258.1"/>
    <property type="molecule type" value="Genomic_DNA"/>
</dbReference>
<organism evidence="15 16">
    <name type="scientific">Cobetia marina</name>
    <name type="common">Deleya marina</name>
    <dbReference type="NCBI Taxonomy" id="28258"/>
    <lineage>
        <taxon>Bacteria</taxon>
        <taxon>Pseudomonadati</taxon>
        <taxon>Pseudomonadota</taxon>
        <taxon>Gammaproteobacteria</taxon>
        <taxon>Oceanospirillales</taxon>
        <taxon>Halomonadaceae</taxon>
        <taxon>Cobetia</taxon>
    </lineage>
</organism>
<dbReference type="PANTHER" id="PTHR11537:SF254">
    <property type="entry name" value="POTASSIUM VOLTAGE-GATED CHANNEL PROTEIN SHAB"/>
    <property type="match status" value="1"/>
</dbReference>
<evidence type="ECO:0000256" key="2">
    <source>
        <dbReference type="ARBA" id="ARBA00022448"/>
    </source>
</evidence>
<dbReference type="InterPro" id="IPR005821">
    <property type="entry name" value="Ion_trans_dom"/>
</dbReference>
<evidence type="ECO:0000313" key="15">
    <source>
        <dbReference type="EMBL" id="MEL0618258.1"/>
    </source>
</evidence>
<protein>
    <submittedName>
        <fullName evidence="15">Ion transporter</fullName>
    </submittedName>
</protein>
<dbReference type="PANTHER" id="PTHR11537">
    <property type="entry name" value="VOLTAGE-GATED POTASSIUM CHANNEL"/>
    <property type="match status" value="1"/>
</dbReference>
<dbReference type="SUPFAM" id="SSF81324">
    <property type="entry name" value="Voltage-gated potassium channels"/>
    <property type="match status" value="1"/>
</dbReference>
<keyword evidence="10 13" id="KW-0472">Membrane</keyword>
<evidence type="ECO:0000256" key="13">
    <source>
        <dbReference type="SAM" id="Phobius"/>
    </source>
</evidence>
<feature type="region of interest" description="Disordered" evidence="12">
    <location>
        <begin position="256"/>
        <end position="299"/>
    </location>
</feature>
<keyword evidence="6" id="KW-0851">Voltage-gated channel</keyword>
<keyword evidence="11" id="KW-0407">Ion channel</keyword>
<dbReference type="InterPro" id="IPR028325">
    <property type="entry name" value="VG_K_chnl"/>
</dbReference>
<feature type="compositionally biased region" description="Basic and acidic residues" evidence="12">
    <location>
        <begin position="289"/>
        <end position="299"/>
    </location>
</feature>
<dbReference type="Proteomes" id="UP001378242">
    <property type="component" value="Unassembled WGS sequence"/>
</dbReference>
<dbReference type="Pfam" id="PF00520">
    <property type="entry name" value="Ion_trans"/>
    <property type="match status" value="1"/>
</dbReference>
<reference evidence="15 16" key="1">
    <citation type="submission" date="2024-02" db="EMBL/GenBank/DDBJ databases">
        <title>Bacteria isolated from the canopy kelp, Nereocystis luetkeana.</title>
        <authorList>
            <person name="Pfister C.A."/>
            <person name="Younker I.T."/>
            <person name="Light S.H."/>
        </authorList>
    </citation>
    <scope>NUCLEOTIDE SEQUENCE [LARGE SCALE GENOMIC DNA]</scope>
    <source>
        <strain evidence="15 16">TI.5.07</strain>
    </source>
</reference>
<evidence type="ECO:0000256" key="7">
    <source>
        <dbReference type="ARBA" id="ARBA00022958"/>
    </source>
</evidence>
<evidence type="ECO:0000256" key="12">
    <source>
        <dbReference type="SAM" id="MobiDB-lite"/>
    </source>
</evidence>
<evidence type="ECO:0000256" key="3">
    <source>
        <dbReference type="ARBA" id="ARBA00022538"/>
    </source>
</evidence>
<feature type="domain" description="Ion transport" evidence="14">
    <location>
        <begin position="7"/>
        <end position="213"/>
    </location>
</feature>
<evidence type="ECO:0000256" key="10">
    <source>
        <dbReference type="ARBA" id="ARBA00023136"/>
    </source>
</evidence>
<feature type="transmembrane region" description="Helical" evidence="13">
    <location>
        <begin position="41"/>
        <end position="59"/>
    </location>
</feature>
<evidence type="ECO:0000313" key="16">
    <source>
        <dbReference type="Proteomes" id="UP001378242"/>
    </source>
</evidence>
<feature type="transmembrane region" description="Helical" evidence="13">
    <location>
        <begin position="182"/>
        <end position="202"/>
    </location>
</feature>
<evidence type="ECO:0000259" key="14">
    <source>
        <dbReference type="Pfam" id="PF00520"/>
    </source>
</evidence>
<dbReference type="Gene3D" id="1.20.5.110">
    <property type="match status" value="1"/>
</dbReference>
<evidence type="ECO:0000256" key="11">
    <source>
        <dbReference type="ARBA" id="ARBA00023303"/>
    </source>
</evidence>
<comment type="subcellular location">
    <subcellularLocation>
        <location evidence="1">Membrane</location>
        <topology evidence="1">Multi-pass membrane protein</topology>
    </subcellularLocation>
</comment>
<feature type="transmembrane region" description="Helical" evidence="13">
    <location>
        <begin position="157"/>
        <end position="175"/>
    </location>
</feature>
<keyword evidence="7" id="KW-0630">Potassium</keyword>
<evidence type="ECO:0000256" key="9">
    <source>
        <dbReference type="ARBA" id="ARBA00023065"/>
    </source>
</evidence>
<dbReference type="Gene3D" id="1.20.120.350">
    <property type="entry name" value="Voltage-gated potassium channels. Chain C"/>
    <property type="match status" value="1"/>
</dbReference>
<keyword evidence="4 13" id="KW-0812">Transmembrane</keyword>
<evidence type="ECO:0000256" key="5">
    <source>
        <dbReference type="ARBA" id="ARBA00022826"/>
    </source>
</evidence>
<evidence type="ECO:0000256" key="4">
    <source>
        <dbReference type="ARBA" id="ARBA00022692"/>
    </source>
</evidence>
<proteinExistence type="predicted"/>
<evidence type="ECO:0000256" key="8">
    <source>
        <dbReference type="ARBA" id="ARBA00022989"/>
    </source>
</evidence>
<feature type="transmembrane region" description="Helical" evidence="13">
    <location>
        <begin position="120"/>
        <end position="142"/>
    </location>
</feature>
<accession>A0ABU9GJD5</accession>